<feature type="region of interest" description="Disordered" evidence="1">
    <location>
        <begin position="40"/>
        <end position="70"/>
    </location>
</feature>
<organism evidence="2 3">
    <name type="scientific">Malassezia brasiliensis</name>
    <dbReference type="NCBI Taxonomy" id="1821822"/>
    <lineage>
        <taxon>Eukaryota</taxon>
        <taxon>Fungi</taxon>
        <taxon>Dikarya</taxon>
        <taxon>Basidiomycota</taxon>
        <taxon>Ustilaginomycotina</taxon>
        <taxon>Malasseziomycetes</taxon>
        <taxon>Malasseziales</taxon>
        <taxon>Malasseziaceae</taxon>
        <taxon>Malassezia</taxon>
    </lineage>
</organism>
<name>A0AAF0DVN2_9BASI</name>
<reference evidence="2" key="1">
    <citation type="submission" date="2023-03" db="EMBL/GenBank/DDBJ databases">
        <title>Mating type loci evolution in Malassezia.</title>
        <authorList>
            <person name="Coelho M.A."/>
        </authorList>
    </citation>
    <scope>NUCLEOTIDE SEQUENCE</scope>
    <source>
        <strain evidence="2">CBS 14135</strain>
    </source>
</reference>
<gene>
    <name evidence="2" type="primary">RGP1</name>
    <name evidence="2" type="ORF">MBRA1_003609</name>
</gene>
<evidence type="ECO:0000256" key="1">
    <source>
        <dbReference type="SAM" id="MobiDB-lite"/>
    </source>
</evidence>
<dbReference type="PANTHER" id="PTHR12507">
    <property type="entry name" value="REDUCED GROWTH PHENOTYPE 1 RGP1, YEAST -RELATED"/>
    <property type="match status" value="1"/>
</dbReference>
<evidence type="ECO:0000313" key="3">
    <source>
        <dbReference type="Proteomes" id="UP001216638"/>
    </source>
</evidence>
<feature type="region of interest" description="Disordered" evidence="1">
    <location>
        <begin position="243"/>
        <end position="269"/>
    </location>
</feature>
<feature type="region of interest" description="Disordered" evidence="1">
    <location>
        <begin position="138"/>
        <end position="167"/>
    </location>
</feature>
<accession>A0AAF0DVN2</accession>
<proteinExistence type="predicted"/>
<dbReference type="Proteomes" id="UP001216638">
    <property type="component" value="Chromosome 5"/>
</dbReference>
<dbReference type="Pfam" id="PF08737">
    <property type="entry name" value="Rgp1"/>
    <property type="match status" value="2"/>
</dbReference>
<evidence type="ECO:0000313" key="2">
    <source>
        <dbReference type="EMBL" id="WFC96943.1"/>
    </source>
</evidence>
<feature type="compositionally biased region" description="Low complexity" evidence="1">
    <location>
        <begin position="246"/>
        <end position="264"/>
    </location>
</feature>
<feature type="compositionally biased region" description="Low complexity" evidence="1">
    <location>
        <begin position="46"/>
        <end position="70"/>
    </location>
</feature>
<dbReference type="AlphaFoldDB" id="A0AAF0DVN2"/>
<protein>
    <submittedName>
        <fullName evidence="2">Golgi membrane exchange factor (Ric1p-Rgp1p) subunit</fullName>
    </submittedName>
</protein>
<dbReference type="InterPro" id="IPR014848">
    <property type="entry name" value="Rgp1"/>
</dbReference>
<sequence>MSGAPPEGGVAVTIAPRQPYVFAGEEFECVITFTNTHAPRADAPRAARAPRRVVSSADAPATHAHAGGPARRYRVAAHVAHAAPPAPHARRHRAFASRSEAWPAARTSRLPSTHPHARQKSVVEWQVEDLSRAFQLHGPGEAGAAADDAPAPALPERSPVPDEFASQSAGVDVALRDSLTTWSREQGAPAARVVQSPLYPDVLPEGHEKLVWAFAQFGGTMELDPALVRPAEFDRLRARLARGELAPSTPATPATPATPDAPTPRLVGGGELAYDTEIEAQPLALDTGESVGGLRAEHAPSVATLAALLFRLARPPTPQLSSAPHGPRHHTRTGSTLLDLRTKALLSRTLPTYSTPPTVLGIDVVLAPGASRSCTLHADPVVFRLRLPPDLPPSFHGHTAHFDYYMSVGTNRVAGGARTHAQQSRLLHVPIRVYHHVGPQGAPAPFDLLHPIVSLQPAAEVAHVDTQRTRAEMAALVSDLRRGDAAAATALRGDTAAPTCADVVTELARSAGKVSYDIAKDGHLAAVLTLARTRYRLGDQVHAVVRINLPTSRVRIVRLAASLETHEEVTPALAALPPQRMQRHTRQVYATHHEATLDTRQTSVQLTLPRGATPAFATSTVQLHWSLRVSLLTHTRADGVAPEHMARAHDGYAAFHTAYERTPTLAADGARLEIVEASVPIGVLPSTARTKTVPIDMYA</sequence>
<feature type="region of interest" description="Disordered" evidence="1">
    <location>
        <begin position="94"/>
        <end position="118"/>
    </location>
</feature>
<keyword evidence="3" id="KW-1185">Reference proteome</keyword>
<dbReference type="EMBL" id="CP119955">
    <property type="protein sequence ID" value="WFC96943.1"/>
    <property type="molecule type" value="Genomic_DNA"/>
</dbReference>
<feature type="compositionally biased region" description="Low complexity" evidence="1">
    <location>
        <begin position="138"/>
        <end position="151"/>
    </location>
</feature>